<protein>
    <submittedName>
        <fullName evidence="2">Uncharacterized protein</fullName>
    </submittedName>
</protein>
<feature type="region of interest" description="Disordered" evidence="1">
    <location>
        <begin position="1"/>
        <end position="45"/>
    </location>
</feature>
<gene>
    <name evidence="2" type="ORF">BDN70DRAFT_886880</name>
</gene>
<evidence type="ECO:0000313" key="2">
    <source>
        <dbReference type="EMBL" id="KAF9472536.1"/>
    </source>
</evidence>
<dbReference type="Proteomes" id="UP000807469">
    <property type="component" value="Unassembled WGS sequence"/>
</dbReference>
<reference evidence="2" key="1">
    <citation type="submission" date="2020-11" db="EMBL/GenBank/DDBJ databases">
        <authorList>
            <consortium name="DOE Joint Genome Institute"/>
            <person name="Ahrendt S."/>
            <person name="Riley R."/>
            <person name="Andreopoulos W."/>
            <person name="Labutti K."/>
            <person name="Pangilinan J."/>
            <person name="Ruiz-Duenas F.J."/>
            <person name="Barrasa J.M."/>
            <person name="Sanchez-Garcia M."/>
            <person name="Camarero S."/>
            <person name="Miyauchi S."/>
            <person name="Serrano A."/>
            <person name="Linde D."/>
            <person name="Babiker R."/>
            <person name="Drula E."/>
            <person name="Ayuso-Fernandez I."/>
            <person name="Pacheco R."/>
            <person name="Padilla G."/>
            <person name="Ferreira P."/>
            <person name="Barriuso J."/>
            <person name="Kellner H."/>
            <person name="Castanera R."/>
            <person name="Alfaro M."/>
            <person name="Ramirez L."/>
            <person name="Pisabarro A.G."/>
            <person name="Kuo A."/>
            <person name="Tritt A."/>
            <person name="Lipzen A."/>
            <person name="He G."/>
            <person name="Yan M."/>
            <person name="Ng V."/>
            <person name="Cullen D."/>
            <person name="Martin F."/>
            <person name="Rosso M.-N."/>
            <person name="Henrissat B."/>
            <person name="Hibbett D."/>
            <person name="Martinez A.T."/>
            <person name="Grigoriev I.V."/>
        </authorList>
    </citation>
    <scope>NUCLEOTIDE SEQUENCE</scope>
    <source>
        <strain evidence="2">CIRM-BRFM 674</strain>
    </source>
</reference>
<dbReference type="AlphaFoldDB" id="A0A9P6CMQ1"/>
<sequence>MTTCPESKKNSDAVEQKELEEGGSMQRQTKTKARDEEGIRNLHSQENTKFIVCPTAIEIEHETRTHENIWVVVGDEATTRLTTHMHIHKGGSTIEKYQETRA</sequence>
<evidence type="ECO:0000256" key="1">
    <source>
        <dbReference type="SAM" id="MobiDB-lite"/>
    </source>
</evidence>
<accession>A0A9P6CMQ1</accession>
<keyword evidence="3" id="KW-1185">Reference proteome</keyword>
<organism evidence="2 3">
    <name type="scientific">Pholiota conissans</name>
    <dbReference type="NCBI Taxonomy" id="109636"/>
    <lineage>
        <taxon>Eukaryota</taxon>
        <taxon>Fungi</taxon>
        <taxon>Dikarya</taxon>
        <taxon>Basidiomycota</taxon>
        <taxon>Agaricomycotina</taxon>
        <taxon>Agaricomycetes</taxon>
        <taxon>Agaricomycetidae</taxon>
        <taxon>Agaricales</taxon>
        <taxon>Agaricineae</taxon>
        <taxon>Strophariaceae</taxon>
        <taxon>Pholiota</taxon>
    </lineage>
</organism>
<feature type="compositionally biased region" description="Basic and acidic residues" evidence="1">
    <location>
        <begin position="1"/>
        <end position="20"/>
    </location>
</feature>
<comment type="caution">
    <text evidence="2">The sequence shown here is derived from an EMBL/GenBank/DDBJ whole genome shotgun (WGS) entry which is preliminary data.</text>
</comment>
<name>A0A9P6CMQ1_9AGAR</name>
<dbReference type="EMBL" id="MU155524">
    <property type="protein sequence ID" value="KAF9472536.1"/>
    <property type="molecule type" value="Genomic_DNA"/>
</dbReference>
<proteinExistence type="predicted"/>
<evidence type="ECO:0000313" key="3">
    <source>
        <dbReference type="Proteomes" id="UP000807469"/>
    </source>
</evidence>